<feature type="transmembrane region" description="Helical" evidence="1">
    <location>
        <begin position="93"/>
        <end position="119"/>
    </location>
</feature>
<evidence type="ECO:0000313" key="2">
    <source>
        <dbReference type="EMBL" id="TJZ69752.1"/>
    </source>
</evidence>
<proteinExistence type="predicted"/>
<keyword evidence="1" id="KW-1133">Transmembrane helix</keyword>
<dbReference type="RefSeq" id="WP_136774189.1">
    <property type="nucleotide sequence ID" value="NZ_SUMF01000020.1"/>
</dbReference>
<reference evidence="2 3" key="1">
    <citation type="submission" date="2019-04" db="EMBL/GenBank/DDBJ databases">
        <title>Chitiniphilus eburnea sp. nov., a novel chitinolytic bacterium isolated from aquaculture sludge.</title>
        <authorList>
            <person name="Sheng M."/>
        </authorList>
    </citation>
    <scope>NUCLEOTIDE SEQUENCE [LARGE SCALE GENOMIC DNA]</scope>
    <source>
        <strain evidence="2 3">HX-2-15</strain>
    </source>
</reference>
<keyword evidence="1" id="KW-0472">Membrane</keyword>
<dbReference type="AlphaFoldDB" id="A0A4U0PQQ7"/>
<evidence type="ECO:0000313" key="3">
    <source>
        <dbReference type="Proteomes" id="UP000310016"/>
    </source>
</evidence>
<comment type="caution">
    <text evidence="2">The sequence shown here is derived from an EMBL/GenBank/DDBJ whole genome shotgun (WGS) entry which is preliminary data.</text>
</comment>
<name>A0A4U0PQQ7_9NEIS</name>
<feature type="transmembrane region" description="Helical" evidence="1">
    <location>
        <begin position="6"/>
        <end position="28"/>
    </location>
</feature>
<organism evidence="2 3">
    <name type="scientific">Chitiniphilus eburneus</name>
    <dbReference type="NCBI Taxonomy" id="2571148"/>
    <lineage>
        <taxon>Bacteria</taxon>
        <taxon>Pseudomonadati</taxon>
        <taxon>Pseudomonadota</taxon>
        <taxon>Betaproteobacteria</taxon>
        <taxon>Neisseriales</taxon>
        <taxon>Chitinibacteraceae</taxon>
        <taxon>Chitiniphilus</taxon>
    </lineage>
</organism>
<keyword evidence="3" id="KW-1185">Reference proteome</keyword>
<sequence length="126" mass="14070">MSSYVPLLQILVLPLIFAGLIKLFALLFKTPMRWLHAIGFAYIAMVSYSLVNAGLMSAGVLLPWHVWVLAGLSLHLAIAVPFFMYLAELRPGWIALVVVLADLIVFMISTQLLVVWFLLINQFQGV</sequence>
<dbReference type="Proteomes" id="UP000310016">
    <property type="component" value="Unassembled WGS sequence"/>
</dbReference>
<keyword evidence="1" id="KW-0812">Transmembrane</keyword>
<dbReference type="OrthoDB" id="9810259at2"/>
<accession>A0A4U0PQQ7</accession>
<protein>
    <submittedName>
        <fullName evidence="2">Uncharacterized protein</fullName>
    </submittedName>
</protein>
<feature type="transmembrane region" description="Helical" evidence="1">
    <location>
        <begin position="66"/>
        <end position="86"/>
    </location>
</feature>
<gene>
    <name evidence="2" type="ORF">FAZ21_14635</name>
</gene>
<feature type="transmembrane region" description="Helical" evidence="1">
    <location>
        <begin position="40"/>
        <end position="60"/>
    </location>
</feature>
<evidence type="ECO:0000256" key="1">
    <source>
        <dbReference type="SAM" id="Phobius"/>
    </source>
</evidence>
<dbReference type="EMBL" id="SUMF01000020">
    <property type="protein sequence ID" value="TJZ69752.1"/>
    <property type="molecule type" value="Genomic_DNA"/>
</dbReference>